<feature type="transmembrane region" description="Helical" evidence="2">
    <location>
        <begin position="139"/>
        <end position="161"/>
    </location>
</feature>
<dbReference type="OrthoDB" id="3235847at2759"/>
<evidence type="ECO:0000256" key="1">
    <source>
        <dbReference type="SAM" id="MobiDB-lite"/>
    </source>
</evidence>
<feature type="transmembrane region" description="Helical" evidence="2">
    <location>
        <begin position="104"/>
        <end position="127"/>
    </location>
</feature>
<dbReference type="Proteomes" id="UP000053257">
    <property type="component" value="Unassembled WGS sequence"/>
</dbReference>
<dbReference type="EMBL" id="KN840606">
    <property type="protein sequence ID" value="KIP03653.1"/>
    <property type="molecule type" value="Genomic_DNA"/>
</dbReference>
<feature type="transmembrane region" description="Helical" evidence="2">
    <location>
        <begin position="255"/>
        <end position="272"/>
    </location>
</feature>
<keyword evidence="2" id="KW-0472">Membrane</keyword>
<evidence type="ECO:0000256" key="2">
    <source>
        <dbReference type="SAM" id="Phobius"/>
    </source>
</evidence>
<dbReference type="HOGENOM" id="CLU_069427_0_0_1"/>
<evidence type="ECO:0000313" key="4">
    <source>
        <dbReference type="Proteomes" id="UP000053257"/>
    </source>
</evidence>
<sequence>MATPTSSAPPNIATLVLPPGFTLDQYLHLQGQAVTIGICVAVAFGIVAWDYLSLLPDELALYRSKEKRLLRTPTTWFFVLLRYSGFLATLPSLFFTSVQSQHCLAAVILSTLGACLVVFSSGAIFAFRIFAIWSGNRLVQGLVVVVFLFMMSCWIAVATQYDATTGPATPFATNCQLRPIASWAPISYASSVVFDTTILLLTIVKLPRNLMAKSYVGRQIFRDTLMYFAITTVTNIVVLSIQSLGEAHALLKPTAVPFSTVMTVTMGSRVYLNLKLLEKRRREEGDSRSIPLSVSQPSGGGHGVLTTEFRTTTDGTQMDTDTLMSTASMPNYNYGYSKQVSRALEKIDSRTGSDDAA</sequence>
<keyword evidence="4" id="KW-1185">Reference proteome</keyword>
<feature type="region of interest" description="Disordered" evidence="1">
    <location>
        <begin position="285"/>
        <end position="304"/>
    </location>
</feature>
<accession>A0A0C3PE22</accession>
<proteinExistence type="predicted"/>
<keyword evidence="2" id="KW-0812">Transmembrane</keyword>
<feature type="transmembrane region" description="Helical" evidence="2">
    <location>
        <begin position="76"/>
        <end position="98"/>
    </location>
</feature>
<dbReference type="AlphaFoldDB" id="A0A0C3PE22"/>
<gene>
    <name evidence="3" type="ORF">PHLGIDRAFT_37328</name>
</gene>
<reference evidence="3 4" key="1">
    <citation type="journal article" date="2014" name="PLoS Genet.">
        <title>Analysis of the Phlebiopsis gigantea genome, transcriptome and secretome provides insight into its pioneer colonization strategies of wood.</title>
        <authorList>
            <person name="Hori C."/>
            <person name="Ishida T."/>
            <person name="Igarashi K."/>
            <person name="Samejima M."/>
            <person name="Suzuki H."/>
            <person name="Master E."/>
            <person name="Ferreira P."/>
            <person name="Ruiz-Duenas F.J."/>
            <person name="Held B."/>
            <person name="Canessa P."/>
            <person name="Larrondo L.F."/>
            <person name="Schmoll M."/>
            <person name="Druzhinina I.S."/>
            <person name="Kubicek C.P."/>
            <person name="Gaskell J.A."/>
            <person name="Kersten P."/>
            <person name="St John F."/>
            <person name="Glasner J."/>
            <person name="Sabat G."/>
            <person name="Splinter BonDurant S."/>
            <person name="Syed K."/>
            <person name="Yadav J."/>
            <person name="Mgbeahuruike A.C."/>
            <person name="Kovalchuk A."/>
            <person name="Asiegbu F.O."/>
            <person name="Lackner G."/>
            <person name="Hoffmeister D."/>
            <person name="Rencoret J."/>
            <person name="Gutierrez A."/>
            <person name="Sun H."/>
            <person name="Lindquist E."/>
            <person name="Barry K."/>
            <person name="Riley R."/>
            <person name="Grigoriev I.V."/>
            <person name="Henrissat B."/>
            <person name="Kues U."/>
            <person name="Berka R.M."/>
            <person name="Martinez A.T."/>
            <person name="Covert S.F."/>
            <person name="Blanchette R.A."/>
            <person name="Cullen D."/>
        </authorList>
    </citation>
    <scope>NUCLEOTIDE SEQUENCE [LARGE SCALE GENOMIC DNA]</scope>
    <source>
        <strain evidence="3 4">11061_1 CR5-6</strain>
    </source>
</reference>
<dbReference type="STRING" id="745531.A0A0C3PE22"/>
<feature type="transmembrane region" description="Helical" evidence="2">
    <location>
        <begin position="225"/>
        <end position="243"/>
    </location>
</feature>
<protein>
    <submittedName>
        <fullName evidence="3">Uncharacterized protein</fullName>
    </submittedName>
</protein>
<feature type="transmembrane region" description="Helical" evidence="2">
    <location>
        <begin position="181"/>
        <end position="204"/>
    </location>
</feature>
<feature type="transmembrane region" description="Helical" evidence="2">
    <location>
        <begin position="33"/>
        <end position="55"/>
    </location>
</feature>
<organism evidence="3 4">
    <name type="scientific">Phlebiopsis gigantea (strain 11061_1 CR5-6)</name>
    <name type="common">White-rot fungus</name>
    <name type="synonym">Peniophora gigantea</name>
    <dbReference type="NCBI Taxonomy" id="745531"/>
    <lineage>
        <taxon>Eukaryota</taxon>
        <taxon>Fungi</taxon>
        <taxon>Dikarya</taxon>
        <taxon>Basidiomycota</taxon>
        <taxon>Agaricomycotina</taxon>
        <taxon>Agaricomycetes</taxon>
        <taxon>Polyporales</taxon>
        <taxon>Phanerochaetaceae</taxon>
        <taxon>Phlebiopsis</taxon>
    </lineage>
</organism>
<name>A0A0C3PE22_PHLG1</name>
<evidence type="ECO:0000313" key="3">
    <source>
        <dbReference type="EMBL" id="KIP03653.1"/>
    </source>
</evidence>
<keyword evidence="2" id="KW-1133">Transmembrane helix</keyword>